<dbReference type="RefSeq" id="XP_024577198.1">
    <property type="nucleotide sequence ID" value="XM_024726530.1"/>
</dbReference>
<feature type="domain" description="CYRIA/CYRIB Rac1 binding" evidence="5">
    <location>
        <begin position="60"/>
        <end position="331"/>
    </location>
</feature>
<dbReference type="Pfam" id="PF07159">
    <property type="entry name" value="CYRIA-B_Rac1-bd"/>
    <property type="match status" value="1"/>
</dbReference>
<evidence type="ECO:0000313" key="7">
    <source>
        <dbReference type="Proteomes" id="UP000054928"/>
    </source>
</evidence>
<dbReference type="GO" id="GO:0031267">
    <property type="term" value="F:small GTPase binding"/>
    <property type="evidence" value="ECO:0007669"/>
    <property type="project" value="InterPro"/>
</dbReference>
<keyword evidence="3" id="KW-0472">Membrane</keyword>
<name>A0A0P1AIT5_PLAHL</name>
<dbReference type="OrthoDB" id="60973at2759"/>
<dbReference type="OMA" id="EYRSRFN"/>
<comment type="subcellular location">
    <subcellularLocation>
        <location evidence="1">Membrane</location>
        <topology evidence="1">Lipid-anchor</topology>
    </subcellularLocation>
</comment>
<sequence length="336" mass="37504">MGFLPKWSSADVVTNQGYNFVLRSLKNPATSRTMPRIFKFSLRHSSDKTFSEAIIEQMCQDLASEADEVISQSKTALVRLQCYEGCLQLIQKTVREPKNENLKTELVNRLSRNITTLRVFYDLATDIETIFVALIQICSQKATKKAAAYLIEKIASLVDFAVSFDSLKAKTSDIQNDLSHFRRFLAINAAKLNQLESLADAPLNAMSFFVADHCPMLKVLIRAIECAMAKEPAAVDVSAILANSRCACMTSSRPKDGRPMMNFLRAMTGAIILYDHTAVHGAFCSKSEVKIKRCVKELVQGKHNGATLELIDTIKYCSLHYNDSSTPIKIRTLMNT</sequence>
<reference evidence="7" key="1">
    <citation type="submission" date="2014-09" db="EMBL/GenBank/DDBJ databases">
        <authorList>
            <person name="Sharma Rahul"/>
            <person name="Thines Marco"/>
        </authorList>
    </citation>
    <scope>NUCLEOTIDE SEQUENCE [LARGE SCALE GENOMIC DNA]</scope>
</reference>
<evidence type="ECO:0000256" key="4">
    <source>
        <dbReference type="ARBA" id="ARBA00023288"/>
    </source>
</evidence>
<dbReference type="InterPro" id="IPR039789">
    <property type="entry name" value="CYRI"/>
</dbReference>
<accession>A0A0P1AIT5</accession>
<dbReference type="GO" id="GO:0016020">
    <property type="term" value="C:membrane"/>
    <property type="evidence" value="ECO:0007669"/>
    <property type="project" value="UniProtKB-SubCell"/>
</dbReference>
<dbReference type="GeneID" id="36406063"/>
<keyword evidence="7" id="KW-1185">Reference proteome</keyword>
<evidence type="ECO:0000259" key="5">
    <source>
        <dbReference type="Pfam" id="PF07159"/>
    </source>
</evidence>
<proteinExistence type="inferred from homology"/>
<evidence type="ECO:0000256" key="3">
    <source>
        <dbReference type="ARBA" id="ARBA00023136"/>
    </source>
</evidence>
<evidence type="ECO:0000313" key="6">
    <source>
        <dbReference type="EMBL" id="CEG40829.1"/>
    </source>
</evidence>
<comment type="similarity">
    <text evidence="2">Belongs to the CYRI family.</text>
</comment>
<protein>
    <submittedName>
        <fullName evidence="6">Uncharacterized conserved protein</fullName>
    </submittedName>
</protein>
<organism evidence="6 7">
    <name type="scientific">Plasmopara halstedii</name>
    <name type="common">Downy mildew of sunflower</name>
    <dbReference type="NCBI Taxonomy" id="4781"/>
    <lineage>
        <taxon>Eukaryota</taxon>
        <taxon>Sar</taxon>
        <taxon>Stramenopiles</taxon>
        <taxon>Oomycota</taxon>
        <taxon>Peronosporomycetes</taxon>
        <taxon>Peronosporales</taxon>
        <taxon>Peronosporaceae</taxon>
        <taxon>Plasmopara</taxon>
    </lineage>
</organism>
<dbReference type="EMBL" id="CCYD01000523">
    <property type="protein sequence ID" value="CEG40829.1"/>
    <property type="molecule type" value="Genomic_DNA"/>
</dbReference>
<keyword evidence="4" id="KW-0449">Lipoprotein</keyword>
<dbReference type="GO" id="GO:0030833">
    <property type="term" value="P:regulation of actin filament polymerization"/>
    <property type="evidence" value="ECO:0007669"/>
    <property type="project" value="InterPro"/>
</dbReference>
<evidence type="ECO:0000256" key="1">
    <source>
        <dbReference type="ARBA" id="ARBA00004635"/>
    </source>
</evidence>
<dbReference type="AlphaFoldDB" id="A0A0P1AIT5"/>
<dbReference type="InterPro" id="IPR009828">
    <property type="entry name" value="CYRIA/CYRIB_Rac1-bd"/>
</dbReference>
<dbReference type="Proteomes" id="UP000054928">
    <property type="component" value="Unassembled WGS sequence"/>
</dbReference>
<dbReference type="PANTHER" id="PTHR12422">
    <property type="entry name" value="GH09096P"/>
    <property type="match status" value="1"/>
</dbReference>
<evidence type="ECO:0000256" key="2">
    <source>
        <dbReference type="ARBA" id="ARBA00005778"/>
    </source>
</evidence>